<gene>
    <name evidence="2" type="ORF">CMV24_01305</name>
</gene>
<keyword evidence="1" id="KW-1133">Transmembrane helix</keyword>
<protein>
    <submittedName>
        <fullName evidence="2">Uncharacterized protein</fullName>
    </submittedName>
</protein>
<keyword evidence="1" id="KW-0812">Transmembrane</keyword>
<sequence>MTNVQVAVLGVCLFASPFLMFGTWIVIAYRFLDKVEASFSNSPMVVGNKAMYARAGMLGQIMRLGSVSAMLSMKGFCIRKGMLDSEDVRNAPQSLKKLLVWLWHAHVLLFVLLAMFCVWIRWRSQ</sequence>
<dbReference type="AlphaFoldDB" id="A0A2A3MBA9"/>
<accession>A0A2A3MBA9</accession>
<organism evidence="2 3">
    <name type="scientific">Pseudomonas plecoglossicida</name>
    <dbReference type="NCBI Taxonomy" id="70775"/>
    <lineage>
        <taxon>Bacteria</taxon>
        <taxon>Pseudomonadati</taxon>
        <taxon>Pseudomonadota</taxon>
        <taxon>Gammaproteobacteria</taxon>
        <taxon>Pseudomonadales</taxon>
        <taxon>Pseudomonadaceae</taxon>
        <taxon>Pseudomonas</taxon>
    </lineage>
</organism>
<feature type="transmembrane region" description="Helical" evidence="1">
    <location>
        <begin position="98"/>
        <end position="122"/>
    </location>
</feature>
<keyword evidence="1" id="KW-0472">Membrane</keyword>
<evidence type="ECO:0000313" key="3">
    <source>
        <dbReference type="Proteomes" id="UP000218102"/>
    </source>
</evidence>
<dbReference type="EMBL" id="NTME01000001">
    <property type="protein sequence ID" value="PBJ97383.1"/>
    <property type="molecule type" value="Genomic_DNA"/>
</dbReference>
<comment type="caution">
    <text evidence="2">The sequence shown here is derived from an EMBL/GenBank/DDBJ whole genome shotgun (WGS) entry which is preliminary data.</text>
</comment>
<feature type="transmembrane region" description="Helical" evidence="1">
    <location>
        <begin position="7"/>
        <end position="32"/>
    </location>
</feature>
<dbReference type="Proteomes" id="UP000218102">
    <property type="component" value="Unassembled WGS sequence"/>
</dbReference>
<evidence type="ECO:0000313" key="2">
    <source>
        <dbReference type="EMBL" id="PBJ97383.1"/>
    </source>
</evidence>
<reference evidence="2 3" key="1">
    <citation type="submission" date="2017-09" db="EMBL/GenBank/DDBJ databases">
        <authorList>
            <person name="Ehlers B."/>
            <person name="Leendertz F.H."/>
        </authorList>
    </citation>
    <scope>NUCLEOTIDE SEQUENCE [LARGE SCALE GENOMIC DNA]</scope>
    <source>
        <strain evidence="2 3">DJ-1</strain>
    </source>
</reference>
<proteinExistence type="predicted"/>
<name>A0A2A3MBA9_PSEDL</name>
<dbReference type="RefSeq" id="WP_041506362.1">
    <property type="nucleotide sequence ID" value="NZ_CP010359.1"/>
</dbReference>
<evidence type="ECO:0000256" key="1">
    <source>
        <dbReference type="SAM" id="Phobius"/>
    </source>
</evidence>